<organism evidence="8 9">
    <name type="scientific">Brockia lithotrophica</name>
    <dbReference type="NCBI Taxonomy" id="933949"/>
    <lineage>
        <taxon>Bacteria</taxon>
        <taxon>Bacillati</taxon>
        <taxon>Bacillota</taxon>
        <taxon>Bacilli</taxon>
        <taxon>Bacillales</taxon>
        <taxon>Bacillales Family X. Incertae Sedis</taxon>
        <taxon>Brockia</taxon>
    </lineage>
</organism>
<feature type="transmembrane region" description="Helical" evidence="7">
    <location>
        <begin position="275"/>
        <end position="301"/>
    </location>
</feature>
<dbReference type="PANTHER" id="PTHR30474:SF13">
    <property type="entry name" value="STAGE V SPORULATION PROTEIN E"/>
    <property type="match status" value="1"/>
</dbReference>
<keyword evidence="6 7" id="KW-0472">Membrane</keyword>
<dbReference type="Proteomes" id="UP000267019">
    <property type="component" value="Unassembled WGS sequence"/>
</dbReference>
<dbReference type="PROSITE" id="PS00428">
    <property type="entry name" value="FTSW_RODA_SPOVE"/>
    <property type="match status" value="1"/>
</dbReference>
<keyword evidence="2" id="KW-1003">Cell membrane</keyword>
<evidence type="ECO:0000313" key="9">
    <source>
        <dbReference type="Proteomes" id="UP000267019"/>
    </source>
</evidence>
<keyword evidence="3 7" id="KW-0812">Transmembrane</keyword>
<dbReference type="InterPro" id="IPR018365">
    <property type="entry name" value="Cell_cycle_FtsW-rel_CS"/>
</dbReference>
<evidence type="ECO:0000256" key="4">
    <source>
        <dbReference type="ARBA" id="ARBA00022960"/>
    </source>
</evidence>
<dbReference type="PANTHER" id="PTHR30474">
    <property type="entry name" value="CELL CYCLE PROTEIN"/>
    <property type="match status" value="1"/>
</dbReference>
<evidence type="ECO:0000256" key="3">
    <source>
        <dbReference type="ARBA" id="ARBA00022692"/>
    </source>
</evidence>
<evidence type="ECO:0000256" key="5">
    <source>
        <dbReference type="ARBA" id="ARBA00022989"/>
    </source>
</evidence>
<evidence type="ECO:0000256" key="2">
    <source>
        <dbReference type="ARBA" id="ARBA00022475"/>
    </source>
</evidence>
<dbReference type="EMBL" id="RBIJ01000001">
    <property type="protein sequence ID" value="RKQ88486.1"/>
    <property type="molecule type" value="Genomic_DNA"/>
</dbReference>
<feature type="transmembrane region" description="Helical" evidence="7">
    <location>
        <begin position="313"/>
        <end position="338"/>
    </location>
</feature>
<evidence type="ECO:0000256" key="6">
    <source>
        <dbReference type="ARBA" id="ARBA00023136"/>
    </source>
</evidence>
<sequence>MGAPGTATVPRRGIAGGDSLDFVLLGAAVALVVFGLLAVTSAGSAVGARDFGDPWYYGKRQAVFAALGLGAMAVFARTDYRAFRRYVPALTGIALLGLVLVLVPGIGDVRGGARSWIGFGAFSVQPAEFAKFALIWTYAHLLDRHPDLVRNGSKAALAFGFLALVFALILLEPDLGTGTVLAASVLILFYVAGLSHRVLAVLAALGAALFGLLILAEPYRIRRITAFLDPWQDPLGAGYQTIQSLMAVGPGGVFGVGFGMSRQKFLYLPEPYNDFIFAIVAEELGFLGAMALLALFFVYLWRGVRAALRAPDAFGFYLATGFTSLVFVQVFINVGVVLGLLPVTGITLPFLSAGGSSLGITLAGTGVLLSVSRAARAS</sequence>
<feature type="transmembrane region" description="Helical" evidence="7">
    <location>
        <begin position="87"/>
        <end position="107"/>
    </location>
</feature>
<evidence type="ECO:0000256" key="7">
    <source>
        <dbReference type="SAM" id="Phobius"/>
    </source>
</evidence>
<feature type="transmembrane region" description="Helical" evidence="7">
    <location>
        <begin position="175"/>
        <end position="191"/>
    </location>
</feature>
<dbReference type="AlphaFoldDB" id="A0A660L3K3"/>
<keyword evidence="9" id="KW-1185">Reference proteome</keyword>
<dbReference type="InterPro" id="IPR001182">
    <property type="entry name" value="FtsW/RodA"/>
</dbReference>
<feature type="transmembrane region" description="Helical" evidence="7">
    <location>
        <begin position="119"/>
        <end position="139"/>
    </location>
</feature>
<dbReference type="InterPro" id="IPR013437">
    <property type="entry name" value="FtsW"/>
</dbReference>
<protein>
    <submittedName>
        <fullName evidence="8">Spore cortex peptidoglycan biosynthesis regulator SpoVE</fullName>
    </submittedName>
</protein>
<reference evidence="8 9" key="1">
    <citation type="submission" date="2018-10" db="EMBL/GenBank/DDBJ databases">
        <title>Genomic Encyclopedia of Type Strains, Phase IV (KMG-IV): sequencing the most valuable type-strain genomes for metagenomic binning, comparative biology and taxonomic classification.</title>
        <authorList>
            <person name="Goeker M."/>
        </authorList>
    </citation>
    <scope>NUCLEOTIDE SEQUENCE [LARGE SCALE GENOMIC DNA]</scope>
    <source>
        <strain evidence="8 9">DSM 22653</strain>
    </source>
</reference>
<evidence type="ECO:0000313" key="8">
    <source>
        <dbReference type="EMBL" id="RKQ88486.1"/>
    </source>
</evidence>
<dbReference type="GO" id="GO:0005886">
    <property type="term" value="C:plasma membrane"/>
    <property type="evidence" value="ECO:0007669"/>
    <property type="project" value="UniProtKB-SubCell"/>
</dbReference>
<feature type="transmembrane region" description="Helical" evidence="7">
    <location>
        <begin position="151"/>
        <end position="169"/>
    </location>
</feature>
<feature type="transmembrane region" description="Helical" evidence="7">
    <location>
        <begin position="20"/>
        <end position="42"/>
    </location>
</feature>
<feature type="transmembrane region" description="Helical" evidence="7">
    <location>
        <begin position="62"/>
        <end position="80"/>
    </location>
</feature>
<dbReference type="Pfam" id="PF01098">
    <property type="entry name" value="FTSW_RODA_SPOVE"/>
    <property type="match status" value="1"/>
</dbReference>
<feature type="transmembrane region" description="Helical" evidence="7">
    <location>
        <begin position="198"/>
        <end position="216"/>
    </location>
</feature>
<keyword evidence="5 7" id="KW-1133">Transmembrane helix</keyword>
<proteinExistence type="predicted"/>
<evidence type="ECO:0000256" key="1">
    <source>
        <dbReference type="ARBA" id="ARBA00004651"/>
    </source>
</evidence>
<comment type="caution">
    <text evidence="8">The sequence shown here is derived from an EMBL/GenBank/DDBJ whole genome shotgun (WGS) entry which is preliminary data.</text>
</comment>
<dbReference type="RefSeq" id="WP_121443421.1">
    <property type="nucleotide sequence ID" value="NZ_RBIJ01000001.1"/>
</dbReference>
<name>A0A660L3K3_9BACL</name>
<keyword evidence="4" id="KW-0133">Cell shape</keyword>
<comment type="subcellular location">
    <subcellularLocation>
        <location evidence="1">Cell membrane</location>
        <topology evidence="1">Multi-pass membrane protein</topology>
    </subcellularLocation>
</comment>
<dbReference type="GO" id="GO:0051301">
    <property type="term" value="P:cell division"/>
    <property type="evidence" value="ECO:0007669"/>
    <property type="project" value="InterPro"/>
</dbReference>
<dbReference type="GO" id="GO:0015648">
    <property type="term" value="F:lipid-linked peptidoglycan transporter activity"/>
    <property type="evidence" value="ECO:0007669"/>
    <property type="project" value="TreeGrafter"/>
</dbReference>
<dbReference type="GO" id="GO:0009252">
    <property type="term" value="P:peptidoglycan biosynthetic process"/>
    <property type="evidence" value="ECO:0007669"/>
    <property type="project" value="InterPro"/>
</dbReference>
<dbReference type="GO" id="GO:0008360">
    <property type="term" value="P:regulation of cell shape"/>
    <property type="evidence" value="ECO:0007669"/>
    <property type="project" value="UniProtKB-KW"/>
</dbReference>
<dbReference type="OrthoDB" id="9812661at2"/>
<gene>
    <name evidence="8" type="ORF">C7438_0119</name>
</gene>
<feature type="transmembrane region" description="Helical" evidence="7">
    <location>
        <begin position="350"/>
        <end position="371"/>
    </location>
</feature>
<accession>A0A660L3K3</accession>
<dbReference type="GO" id="GO:0032153">
    <property type="term" value="C:cell division site"/>
    <property type="evidence" value="ECO:0007669"/>
    <property type="project" value="TreeGrafter"/>
</dbReference>
<dbReference type="NCBIfam" id="TIGR02614">
    <property type="entry name" value="ftsW"/>
    <property type="match status" value="1"/>
</dbReference>